<evidence type="ECO:0000313" key="1">
    <source>
        <dbReference type="EMBL" id="KAI0061230.1"/>
    </source>
</evidence>
<dbReference type="Proteomes" id="UP000814140">
    <property type="component" value="Unassembled WGS sequence"/>
</dbReference>
<keyword evidence="2" id="KW-1185">Reference proteome</keyword>
<protein>
    <submittedName>
        <fullName evidence="1">Uncharacterized protein</fullName>
    </submittedName>
</protein>
<gene>
    <name evidence="1" type="ORF">BV25DRAFT_1827108</name>
</gene>
<evidence type="ECO:0000313" key="2">
    <source>
        <dbReference type="Proteomes" id="UP000814140"/>
    </source>
</evidence>
<reference evidence="1" key="2">
    <citation type="journal article" date="2022" name="New Phytol.">
        <title>Evolutionary transition to the ectomycorrhizal habit in the genomes of a hyperdiverse lineage of mushroom-forming fungi.</title>
        <authorList>
            <person name="Looney B."/>
            <person name="Miyauchi S."/>
            <person name="Morin E."/>
            <person name="Drula E."/>
            <person name="Courty P.E."/>
            <person name="Kohler A."/>
            <person name="Kuo A."/>
            <person name="LaButti K."/>
            <person name="Pangilinan J."/>
            <person name="Lipzen A."/>
            <person name="Riley R."/>
            <person name="Andreopoulos W."/>
            <person name="He G."/>
            <person name="Johnson J."/>
            <person name="Nolan M."/>
            <person name="Tritt A."/>
            <person name="Barry K.W."/>
            <person name="Grigoriev I.V."/>
            <person name="Nagy L.G."/>
            <person name="Hibbett D."/>
            <person name="Henrissat B."/>
            <person name="Matheny P.B."/>
            <person name="Labbe J."/>
            <person name="Martin F.M."/>
        </authorList>
    </citation>
    <scope>NUCLEOTIDE SEQUENCE</scope>
    <source>
        <strain evidence="1">HHB10654</strain>
    </source>
</reference>
<reference evidence="1" key="1">
    <citation type="submission" date="2021-03" db="EMBL/GenBank/DDBJ databases">
        <authorList>
            <consortium name="DOE Joint Genome Institute"/>
            <person name="Ahrendt S."/>
            <person name="Looney B.P."/>
            <person name="Miyauchi S."/>
            <person name="Morin E."/>
            <person name="Drula E."/>
            <person name="Courty P.E."/>
            <person name="Chicoki N."/>
            <person name="Fauchery L."/>
            <person name="Kohler A."/>
            <person name="Kuo A."/>
            <person name="Labutti K."/>
            <person name="Pangilinan J."/>
            <person name="Lipzen A."/>
            <person name="Riley R."/>
            <person name="Andreopoulos W."/>
            <person name="He G."/>
            <person name="Johnson J."/>
            <person name="Barry K.W."/>
            <person name="Grigoriev I.V."/>
            <person name="Nagy L."/>
            <person name="Hibbett D."/>
            <person name="Henrissat B."/>
            <person name="Matheny P.B."/>
            <person name="Labbe J."/>
            <person name="Martin F."/>
        </authorList>
    </citation>
    <scope>NUCLEOTIDE SEQUENCE</scope>
    <source>
        <strain evidence="1">HHB10654</strain>
    </source>
</reference>
<comment type="caution">
    <text evidence="1">The sequence shown here is derived from an EMBL/GenBank/DDBJ whole genome shotgun (WGS) entry which is preliminary data.</text>
</comment>
<dbReference type="EMBL" id="MU277214">
    <property type="protein sequence ID" value="KAI0061230.1"/>
    <property type="molecule type" value="Genomic_DNA"/>
</dbReference>
<proteinExistence type="predicted"/>
<organism evidence="1 2">
    <name type="scientific">Artomyces pyxidatus</name>
    <dbReference type="NCBI Taxonomy" id="48021"/>
    <lineage>
        <taxon>Eukaryota</taxon>
        <taxon>Fungi</taxon>
        <taxon>Dikarya</taxon>
        <taxon>Basidiomycota</taxon>
        <taxon>Agaricomycotina</taxon>
        <taxon>Agaricomycetes</taxon>
        <taxon>Russulales</taxon>
        <taxon>Auriscalpiaceae</taxon>
        <taxon>Artomyces</taxon>
    </lineage>
</organism>
<accession>A0ACB8SZ43</accession>
<sequence>MWHTSLHWTSTETIVGLPASAMEVNRVPDGSLNARGETLSYLATVYFQEHTLSQLFWPAHLKCRIAVAQSRKRKDSERLLRYVSIQDTRERLRIPIKDLQPLDGVDYDDFEALFRRSSDRGP</sequence>
<name>A0ACB8SZ43_9AGAM</name>